<dbReference type="eggNOG" id="COG0101">
    <property type="taxonomic scope" value="Bacteria"/>
</dbReference>
<dbReference type="GO" id="GO:0003723">
    <property type="term" value="F:RNA binding"/>
    <property type="evidence" value="ECO:0007669"/>
    <property type="project" value="InterPro"/>
</dbReference>
<dbReference type="PANTHER" id="PTHR11142:SF0">
    <property type="entry name" value="TRNA PSEUDOURIDINE SYNTHASE-LIKE 1"/>
    <property type="match status" value="1"/>
</dbReference>
<dbReference type="InterPro" id="IPR020095">
    <property type="entry name" value="PsdUridine_synth_TruA_C"/>
</dbReference>
<dbReference type="InterPro" id="IPR020103">
    <property type="entry name" value="PsdUridine_synth_cat_dom_sf"/>
</dbReference>
<dbReference type="AlphaFoldDB" id="E7ACU3"/>
<keyword evidence="2 4" id="KW-0819">tRNA processing</keyword>
<dbReference type="RefSeq" id="WP_013468645.1">
    <property type="nucleotide sequence ID" value="NC_014810.2"/>
</dbReference>
<sequence>MGRFQMLLAYDGSAFYGYAKQPNLPSVEGALESALLKLGISSPILCAGRTDRGVHALCQVISFSTPLSLQTLQRHLPPKLPAPILCKGIQEVPLDFHPRFDATWRLYRYICTNIPPSPFLSRFIAHCAYGPLKLIQEALNLFVGTHDFKFFCKRETRHTQRTIHSTKVYQRVLYNHPCIVIAIRAPSFLRAQVRLMVSAALAHSLGKLSLEDLKAQIATRARHHHLLAPPQGLYLARVAYPPFAIT</sequence>
<evidence type="ECO:0000256" key="3">
    <source>
        <dbReference type="ARBA" id="ARBA00023235"/>
    </source>
</evidence>
<evidence type="ECO:0000256" key="1">
    <source>
        <dbReference type="ARBA" id="ARBA00009375"/>
    </source>
</evidence>
<dbReference type="OrthoDB" id="9811823at2"/>
<comment type="subunit">
    <text evidence="4">Homodimer.</text>
</comment>
<dbReference type="InterPro" id="IPR001406">
    <property type="entry name" value="PsdUridine_synth_TruA"/>
</dbReference>
<keyword evidence="9" id="KW-0456">Lyase</keyword>
<dbReference type="CDD" id="cd02570">
    <property type="entry name" value="PseudoU_synth_EcTruA"/>
    <property type="match status" value="1"/>
</dbReference>
<comment type="catalytic activity">
    <reaction evidence="4 7">
        <text>uridine(38/39/40) in tRNA = pseudouridine(38/39/40) in tRNA</text>
        <dbReference type="Rhea" id="RHEA:22376"/>
        <dbReference type="Rhea" id="RHEA-COMP:10085"/>
        <dbReference type="Rhea" id="RHEA-COMP:10087"/>
        <dbReference type="ChEBI" id="CHEBI:65314"/>
        <dbReference type="ChEBI" id="CHEBI:65315"/>
        <dbReference type="EC" id="5.4.99.12"/>
    </reaction>
</comment>
<evidence type="ECO:0000256" key="5">
    <source>
        <dbReference type="PIRSR" id="PIRSR001430-1"/>
    </source>
</evidence>
<dbReference type="Proteomes" id="UP000007934">
    <property type="component" value="Chromosome"/>
</dbReference>
<gene>
    <name evidence="4 9" type="primary">truA</name>
    <name evidence="9" type="ordered locus">Hfelis_01890</name>
</gene>
<dbReference type="EMBL" id="FQ670179">
    <property type="protein sequence ID" value="CBY82273.1"/>
    <property type="molecule type" value="Genomic_DNA"/>
</dbReference>
<dbReference type="PANTHER" id="PTHR11142">
    <property type="entry name" value="PSEUDOURIDYLATE SYNTHASE"/>
    <property type="match status" value="1"/>
</dbReference>
<dbReference type="NCBIfam" id="TIGR00071">
    <property type="entry name" value="hisT_truA"/>
    <property type="match status" value="1"/>
</dbReference>
<dbReference type="GO" id="GO:0016829">
    <property type="term" value="F:lyase activity"/>
    <property type="evidence" value="ECO:0007669"/>
    <property type="project" value="UniProtKB-KW"/>
</dbReference>
<evidence type="ECO:0000256" key="6">
    <source>
        <dbReference type="PIRSR" id="PIRSR001430-2"/>
    </source>
</evidence>
<dbReference type="GeneID" id="36134947"/>
<dbReference type="HOGENOM" id="CLU_014673_0_1_7"/>
<feature type="domain" description="Pseudouridine synthase I TruA alpha/beta" evidence="8">
    <location>
        <begin position="138"/>
        <end position="241"/>
    </location>
</feature>
<reference evidence="9 10" key="1">
    <citation type="journal article" date="2011" name="Genome Biol. Evol.">
        <title>Comparative whole genome sequence analysis of the carcinogenic bacterial model pathogen Helicobacter felis.</title>
        <authorList>
            <person name="Arnold I.C."/>
            <person name="Zigova Z."/>
            <person name="Holden M."/>
            <person name="Lawley T.D."/>
            <person name="Rad R."/>
            <person name="Dougan G."/>
            <person name="Falkow S."/>
            <person name="Bentley S.D."/>
            <person name="Muller A."/>
        </authorList>
    </citation>
    <scope>NUCLEOTIDE SEQUENCE [LARGE SCALE GENOMIC DNA]</scope>
    <source>
        <strain evidence="10">ATCC 49179 / CCUG 28539 / NCTC 12436 / CS1</strain>
    </source>
</reference>
<dbReference type="Pfam" id="PF01416">
    <property type="entry name" value="PseudoU_synth_1"/>
    <property type="match status" value="2"/>
</dbReference>
<evidence type="ECO:0000313" key="9">
    <source>
        <dbReference type="EMBL" id="CBY82273.1"/>
    </source>
</evidence>
<feature type="binding site" evidence="4 6">
    <location>
        <position position="107"/>
    </location>
    <ligand>
        <name>substrate</name>
    </ligand>
</feature>
<proteinExistence type="inferred from homology"/>
<name>E7ACU3_HELFC</name>
<organism evidence="9 10">
    <name type="scientific">Helicobacter felis (strain ATCC 49179 / CCUG 28539 / NCTC 12436 / CS1)</name>
    <dbReference type="NCBI Taxonomy" id="936155"/>
    <lineage>
        <taxon>Bacteria</taxon>
        <taxon>Pseudomonadati</taxon>
        <taxon>Campylobacterota</taxon>
        <taxon>Epsilonproteobacteria</taxon>
        <taxon>Campylobacterales</taxon>
        <taxon>Helicobacteraceae</taxon>
        <taxon>Helicobacter</taxon>
    </lineage>
</organism>
<dbReference type="InterPro" id="IPR020097">
    <property type="entry name" value="PsdUridine_synth_TruA_a/b_dom"/>
</dbReference>
<dbReference type="EC" id="5.4.99.12" evidence="4"/>
<accession>E7ACU3</accession>
<dbReference type="PIRSF" id="PIRSF001430">
    <property type="entry name" value="tRNA_psdUrid_synth"/>
    <property type="match status" value="1"/>
</dbReference>
<dbReference type="InterPro" id="IPR020094">
    <property type="entry name" value="TruA/RsuA/RluB/E/F_N"/>
</dbReference>
<dbReference type="HAMAP" id="MF_00171">
    <property type="entry name" value="TruA"/>
    <property type="match status" value="1"/>
</dbReference>
<evidence type="ECO:0000313" key="10">
    <source>
        <dbReference type="Proteomes" id="UP000007934"/>
    </source>
</evidence>
<feature type="active site" description="Nucleophile" evidence="4 5">
    <location>
        <position position="51"/>
    </location>
</feature>
<comment type="caution">
    <text evidence="4">Lacks conserved residue(s) required for the propagation of feature annotation.</text>
</comment>
<dbReference type="GO" id="GO:0031119">
    <property type="term" value="P:tRNA pseudouridine synthesis"/>
    <property type="evidence" value="ECO:0007669"/>
    <property type="project" value="UniProtKB-UniRule"/>
</dbReference>
<evidence type="ECO:0000259" key="8">
    <source>
        <dbReference type="Pfam" id="PF01416"/>
    </source>
</evidence>
<dbReference type="STRING" id="936155.HFELIS_01890"/>
<keyword evidence="3 4" id="KW-0413">Isomerase</keyword>
<evidence type="ECO:0000256" key="4">
    <source>
        <dbReference type="HAMAP-Rule" id="MF_00171"/>
    </source>
</evidence>
<comment type="similarity">
    <text evidence="1 4 7">Belongs to the tRNA pseudouridine synthase TruA family.</text>
</comment>
<evidence type="ECO:0000256" key="2">
    <source>
        <dbReference type="ARBA" id="ARBA00022694"/>
    </source>
</evidence>
<evidence type="ECO:0000256" key="7">
    <source>
        <dbReference type="RuleBase" id="RU003792"/>
    </source>
</evidence>
<dbReference type="GO" id="GO:0160147">
    <property type="term" value="F:tRNA pseudouridine(38-40) synthase activity"/>
    <property type="evidence" value="ECO:0007669"/>
    <property type="project" value="UniProtKB-EC"/>
</dbReference>
<comment type="function">
    <text evidence="4">Formation of pseudouridine at positions 38, 39 and 40 in the anticodon stem and loop of transfer RNAs.</text>
</comment>
<dbReference type="Gene3D" id="3.30.70.580">
    <property type="entry name" value="Pseudouridine synthase I, catalytic domain, N-terminal subdomain"/>
    <property type="match status" value="1"/>
</dbReference>
<dbReference type="KEGG" id="hfe:HFELIS_01890"/>
<dbReference type="Gene3D" id="3.30.70.660">
    <property type="entry name" value="Pseudouridine synthase I, catalytic domain, C-terminal subdomain"/>
    <property type="match status" value="1"/>
</dbReference>
<protein>
    <recommendedName>
        <fullName evidence="4">tRNA pseudouridine synthase A</fullName>
        <ecNumber evidence="4">5.4.99.12</ecNumber>
    </recommendedName>
    <alternativeName>
        <fullName evidence="4">tRNA pseudouridine(38-40) synthase</fullName>
    </alternativeName>
    <alternativeName>
        <fullName evidence="4">tRNA pseudouridylate synthase I</fullName>
    </alternativeName>
    <alternativeName>
        <fullName evidence="4">tRNA-uridine isomerase I</fullName>
    </alternativeName>
</protein>
<keyword evidence="10" id="KW-1185">Reference proteome</keyword>
<dbReference type="SUPFAM" id="SSF55120">
    <property type="entry name" value="Pseudouridine synthase"/>
    <property type="match status" value="1"/>
</dbReference>
<feature type="domain" description="Pseudouridine synthase I TruA alpha/beta" evidence="8">
    <location>
        <begin position="9"/>
        <end position="101"/>
    </location>
</feature>